<evidence type="ECO:0000256" key="2">
    <source>
        <dbReference type="SAM" id="Phobius"/>
    </source>
</evidence>
<dbReference type="SUPFAM" id="SSF88713">
    <property type="entry name" value="Glycoside hydrolase/deacetylase"/>
    <property type="match status" value="1"/>
</dbReference>
<organism evidence="4 5">
    <name type="scientific">Novilysobacter avium</name>
    <dbReference type="NCBI Taxonomy" id="2781023"/>
    <lineage>
        <taxon>Bacteria</taxon>
        <taxon>Pseudomonadati</taxon>
        <taxon>Pseudomonadota</taxon>
        <taxon>Gammaproteobacteria</taxon>
        <taxon>Lysobacterales</taxon>
        <taxon>Lysobacteraceae</taxon>
        <taxon>Novilysobacter</taxon>
    </lineage>
</organism>
<accession>A0A7S6ZUS9</accession>
<dbReference type="InterPro" id="IPR011330">
    <property type="entry name" value="Glyco_hydro/deAcase_b/a-brl"/>
</dbReference>
<proteinExistence type="predicted"/>
<evidence type="ECO:0000256" key="1">
    <source>
        <dbReference type="SAM" id="MobiDB-lite"/>
    </source>
</evidence>
<protein>
    <submittedName>
        <fullName evidence="4">Polysaccharide deacetylase family protein</fullName>
    </submittedName>
</protein>
<evidence type="ECO:0000313" key="5">
    <source>
        <dbReference type="Proteomes" id="UP000593932"/>
    </source>
</evidence>
<keyword evidence="5" id="KW-1185">Reference proteome</keyword>
<feature type="compositionally biased region" description="Basic and acidic residues" evidence="1">
    <location>
        <begin position="274"/>
        <end position="290"/>
    </location>
</feature>
<keyword evidence="2" id="KW-0812">Transmembrane</keyword>
<feature type="domain" description="NodB homology" evidence="3">
    <location>
        <begin position="74"/>
        <end position="254"/>
    </location>
</feature>
<name>A0A7S6ZUS9_9GAMM</name>
<dbReference type="EMBL" id="CP063657">
    <property type="protein sequence ID" value="QOW22427.1"/>
    <property type="molecule type" value="Genomic_DNA"/>
</dbReference>
<keyword evidence="2" id="KW-1133">Transmembrane helix</keyword>
<dbReference type="CDD" id="cd10917">
    <property type="entry name" value="CE4_NodB_like_6s_7s"/>
    <property type="match status" value="1"/>
</dbReference>
<dbReference type="Pfam" id="PF01522">
    <property type="entry name" value="Polysacc_deac_1"/>
    <property type="match status" value="1"/>
</dbReference>
<dbReference type="Gene3D" id="3.20.20.370">
    <property type="entry name" value="Glycoside hydrolase/deacetylase"/>
    <property type="match status" value="1"/>
</dbReference>
<dbReference type="PANTHER" id="PTHR10587:SF137">
    <property type="entry name" value="4-DEOXY-4-FORMAMIDO-L-ARABINOSE-PHOSPHOUNDECAPRENOL DEFORMYLASE ARND-RELATED"/>
    <property type="match status" value="1"/>
</dbReference>
<dbReference type="Proteomes" id="UP000593932">
    <property type="component" value="Chromosome"/>
</dbReference>
<feature type="transmembrane region" description="Helical" evidence="2">
    <location>
        <begin position="15"/>
        <end position="34"/>
    </location>
</feature>
<evidence type="ECO:0000259" key="3">
    <source>
        <dbReference type="PROSITE" id="PS51677"/>
    </source>
</evidence>
<dbReference type="InterPro" id="IPR050248">
    <property type="entry name" value="Polysacc_deacetylase_ArnD"/>
</dbReference>
<feature type="region of interest" description="Disordered" evidence="1">
    <location>
        <begin position="259"/>
        <end position="303"/>
    </location>
</feature>
<sequence>MAIPVAHRVPRRPHAWWIILLASQLVVAAVWWRWGWLVGLPAMLATHLPFLWGTLTPDSRLFSPVLTRLPTEERVVWLTIDDGPSDDTVAVLDLLDAHAAKATFFLVGERARERPELVREIVRRGHGIGNHSHSHPQSVFWALGPARMREQIGLAQAELTAIAGVAPRWFRAVVGMANPFVATALREHGLARVAWSARGFDAVAADPQVVVARIERDLAPGAIVLMHEGARHGRNVETLRVLLQLLEKQGFRAVLPVADARDGPAGSRNSTDPDAARLDWRPSPHPREANPVHGKTPPGGGVS</sequence>
<dbReference type="InterPro" id="IPR002509">
    <property type="entry name" value="NODB_dom"/>
</dbReference>
<reference evidence="4 5" key="1">
    <citation type="submission" date="2020-10" db="EMBL/GenBank/DDBJ databases">
        <title>complete genome sequencing of Lysobacter sp. H23M41.</title>
        <authorList>
            <person name="Bae J.-W."/>
            <person name="Lee S.-Y."/>
        </authorList>
    </citation>
    <scope>NUCLEOTIDE SEQUENCE [LARGE SCALE GENOMIC DNA]</scope>
    <source>
        <strain evidence="4 5">H23M41</strain>
    </source>
</reference>
<dbReference type="PANTHER" id="PTHR10587">
    <property type="entry name" value="GLYCOSYL TRANSFERASE-RELATED"/>
    <property type="match status" value="1"/>
</dbReference>
<dbReference type="PROSITE" id="PS51677">
    <property type="entry name" value="NODB"/>
    <property type="match status" value="1"/>
</dbReference>
<gene>
    <name evidence="4" type="ORF">INQ42_02130</name>
</gene>
<evidence type="ECO:0000313" key="4">
    <source>
        <dbReference type="EMBL" id="QOW22427.1"/>
    </source>
</evidence>
<keyword evidence="2" id="KW-0472">Membrane</keyword>